<dbReference type="AlphaFoldDB" id="A0A8J2NLG0"/>
<evidence type="ECO:0000256" key="4">
    <source>
        <dbReference type="ARBA" id="ARBA00022801"/>
    </source>
</evidence>
<evidence type="ECO:0000256" key="5">
    <source>
        <dbReference type="ARBA" id="ARBA00022833"/>
    </source>
</evidence>
<dbReference type="OrthoDB" id="291007at2759"/>
<dbReference type="GO" id="GO:0004222">
    <property type="term" value="F:metalloendopeptidase activity"/>
    <property type="evidence" value="ECO:0007669"/>
    <property type="project" value="InterPro"/>
</dbReference>
<evidence type="ECO:0000313" key="10">
    <source>
        <dbReference type="Proteomes" id="UP000708208"/>
    </source>
</evidence>
<comment type="cofactor">
    <cofactor evidence="1">
        <name>Zn(2+)</name>
        <dbReference type="ChEBI" id="CHEBI:29105"/>
    </cofactor>
</comment>
<dbReference type="InterPro" id="IPR001506">
    <property type="entry name" value="Peptidase_M12A"/>
</dbReference>
<accession>A0A8J2NLG0</accession>
<dbReference type="PANTHER" id="PTHR10127:SF780">
    <property type="entry name" value="METALLOENDOPEPTIDASE"/>
    <property type="match status" value="1"/>
</dbReference>
<dbReference type="GO" id="GO:0006508">
    <property type="term" value="P:proteolysis"/>
    <property type="evidence" value="ECO:0007669"/>
    <property type="project" value="UniProtKB-KW"/>
</dbReference>
<name>A0A8J2NLG0_9HEXA</name>
<evidence type="ECO:0000256" key="3">
    <source>
        <dbReference type="ARBA" id="ARBA00022723"/>
    </source>
</evidence>
<keyword evidence="2" id="KW-0645">Protease</keyword>
<keyword evidence="3" id="KW-0479">Metal-binding</keyword>
<evidence type="ECO:0000256" key="7">
    <source>
        <dbReference type="PROSITE-ProRule" id="PRU01211"/>
    </source>
</evidence>
<proteinExistence type="predicted"/>
<evidence type="ECO:0000256" key="6">
    <source>
        <dbReference type="ARBA" id="ARBA00023049"/>
    </source>
</evidence>
<keyword evidence="4" id="KW-0378">Hydrolase</keyword>
<evidence type="ECO:0000313" key="9">
    <source>
        <dbReference type="EMBL" id="CAG7717421.1"/>
    </source>
</evidence>
<keyword evidence="6" id="KW-0482">Metalloprotease</keyword>
<protein>
    <recommendedName>
        <fullName evidence="8">Peptidase M12A domain-containing protein</fullName>
    </recommendedName>
</protein>
<evidence type="ECO:0000256" key="1">
    <source>
        <dbReference type="ARBA" id="ARBA00001947"/>
    </source>
</evidence>
<evidence type="ECO:0000256" key="2">
    <source>
        <dbReference type="ARBA" id="ARBA00022670"/>
    </source>
</evidence>
<dbReference type="PANTHER" id="PTHR10127">
    <property type="entry name" value="DISCOIDIN, CUB, EGF, LAMININ , AND ZINC METALLOPROTEASE DOMAIN CONTAINING"/>
    <property type="match status" value="1"/>
</dbReference>
<dbReference type="Proteomes" id="UP000708208">
    <property type="component" value="Unassembled WGS sequence"/>
</dbReference>
<dbReference type="GO" id="GO:0046872">
    <property type="term" value="F:metal ion binding"/>
    <property type="evidence" value="ECO:0007669"/>
    <property type="project" value="UniProtKB-KW"/>
</dbReference>
<organism evidence="9 10">
    <name type="scientific">Allacma fusca</name>
    <dbReference type="NCBI Taxonomy" id="39272"/>
    <lineage>
        <taxon>Eukaryota</taxon>
        <taxon>Metazoa</taxon>
        <taxon>Ecdysozoa</taxon>
        <taxon>Arthropoda</taxon>
        <taxon>Hexapoda</taxon>
        <taxon>Collembola</taxon>
        <taxon>Symphypleona</taxon>
        <taxon>Sminthuridae</taxon>
        <taxon>Allacma</taxon>
    </lineage>
</organism>
<feature type="non-terminal residue" evidence="9">
    <location>
        <position position="63"/>
    </location>
</feature>
<comment type="caution">
    <text evidence="9">The sequence shown here is derived from an EMBL/GenBank/DDBJ whole genome shotgun (WGS) entry which is preliminary data.</text>
</comment>
<evidence type="ECO:0000259" key="8">
    <source>
        <dbReference type="PROSITE" id="PS51864"/>
    </source>
</evidence>
<dbReference type="PROSITE" id="PS51864">
    <property type="entry name" value="ASTACIN"/>
    <property type="match status" value="1"/>
</dbReference>
<dbReference type="Pfam" id="PF01400">
    <property type="entry name" value="Astacin"/>
    <property type="match status" value="1"/>
</dbReference>
<feature type="domain" description="Peptidase M12A" evidence="8">
    <location>
        <begin position="1"/>
        <end position="63"/>
    </location>
</feature>
<gene>
    <name evidence="9" type="ORF">AFUS01_LOCUS6880</name>
</gene>
<comment type="caution">
    <text evidence="7">Lacks conserved residue(s) required for the propagation of feature annotation.</text>
</comment>
<keyword evidence="5" id="KW-0862">Zinc</keyword>
<keyword evidence="10" id="KW-1185">Reference proteome</keyword>
<reference evidence="9" key="1">
    <citation type="submission" date="2021-06" db="EMBL/GenBank/DDBJ databases">
        <authorList>
            <person name="Hodson N. C."/>
            <person name="Mongue J. A."/>
            <person name="Jaron S. K."/>
        </authorList>
    </citation>
    <scope>NUCLEOTIDE SEQUENCE</scope>
</reference>
<dbReference type="EMBL" id="CAJVCH010045697">
    <property type="protein sequence ID" value="CAG7717421.1"/>
    <property type="molecule type" value="Genomic_DNA"/>
</dbReference>
<sequence length="63" mass="7445">MELTRGFQYDLTSVMHYANWSNHAAINPKYPIILPKVYEPNMGQRKGLDTLDILKINWLYECE</sequence>